<comment type="similarity">
    <text evidence="1">Belongs to the IMPACT family.</text>
</comment>
<dbReference type="Pfam" id="PF09186">
    <property type="entry name" value="DUF1949"/>
    <property type="match status" value="1"/>
</dbReference>
<evidence type="ECO:0000313" key="5">
    <source>
        <dbReference type="Proteomes" id="UP000246569"/>
    </source>
</evidence>
<dbReference type="InterPro" id="IPR020569">
    <property type="entry name" value="UPF0029_Impact_CS"/>
</dbReference>
<accession>A0A317MXE5</accession>
<dbReference type="GO" id="GO:0017111">
    <property type="term" value="F:ribonucleoside triphosphate phosphatase activity"/>
    <property type="evidence" value="ECO:0007669"/>
    <property type="project" value="UniProtKB-ARBA"/>
</dbReference>
<dbReference type="RefSeq" id="WP_110018046.1">
    <property type="nucleotide sequence ID" value="NZ_QGTJ01000003.1"/>
</dbReference>
<keyword evidence="5" id="KW-1185">Reference proteome</keyword>
<dbReference type="InterPro" id="IPR020568">
    <property type="entry name" value="Ribosomal_Su5_D2-typ_SF"/>
</dbReference>
<protein>
    <submittedName>
        <fullName evidence="4">Putative YigZ family protein</fullName>
    </submittedName>
</protein>
<gene>
    <name evidence="4" type="ORF">C7443_103412</name>
</gene>
<dbReference type="PANTHER" id="PTHR16301:SF20">
    <property type="entry name" value="IMPACT FAMILY MEMBER YIGZ"/>
    <property type="match status" value="1"/>
</dbReference>
<evidence type="ECO:0000259" key="3">
    <source>
        <dbReference type="Pfam" id="PF09186"/>
    </source>
</evidence>
<dbReference type="PROSITE" id="PS00910">
    <property type="entry name" value="UPF0029"/>
    <property type="match status" value="1"/>
</dbReference>
<dbReference type="GO" id="GO:0005737">
    <property type="term" value="C:cytoplasm"/>
    <property type="evidence" value="ECO:0007669"/>
    <property type="project" value="TreeGrafter"/>
</dbReference>
<proteinExistence type="inferred from homology"/>
<dbReference type="OrthoDB" id="9813771at2"/>
<dbReference type="GO" id="GO:0043168">
    <property type="term" value="F:anion binding"/>
    <property type="evidence" value="ECO:0007669"/>
    <property type="project" value="UniProtKB-ARBA"/>
</dbReference>
<dbReference type="InterPro" id="IPR001498">
    <property type="entry name" value="Impact_N"/>
</dbReference>
<organism evidence="4 5">
    <name type="scientific">Plasticicumulans acidivorans</name>
    <dbReference type="NCBI Taxonomy" id="886464"/>
    <lineage>
        <taxon>Bacteria</taxon>
        <taxon>Pseudomonadati</taxon>
        <taxon>Pseudomonadota</taxon>
        <taxon>Gammaproteobacteria</taxon>
        <taxon>Candidatus Competibacteraceae</taxon>
        <taxon>Plasticicumulans</taxon>
    </lineage>
</organism>
<dbReference type="InterPro" id="IPR023582">
    <property type="entry name" value="Impact"/>
</dbReference>
<comment type="caution">
    <text evidence="4">The sequence shown here is derived from an EMBL/GenBank/DDBJ whole genome shotgun (WGS) entry which is preliminary data.</text>
</comment>
<reference evidence="4 5" key="1">
    <citation type="submission" date="2018-05" db="EMBL/GenBank/DDBJ databases">
        <title>Genomic Encyclopedia of Type Strains, Phase IV (KMG-IV): sequencing the most valuable type-strain genomes for metagenomic binning, comparative biology and taxonomic classification.</title>
        <authorList>
            <person name="Goeker M."/>
        </authorList>
    </citation>
    <scope>NUCLEOTIDE SEQUENCE [LARGE SCALE GENOMIC DNA]</scope>
    <source>
        <strain evidence="4 5">DSM 23606</strain>
    </source>
</reference>
<evidence type="ECO:0000259" key="2">
    <source>
        <dbReference type="Pfam" id="PF01205"/>
    </source>
</evidence>
<dbReference type="SUPFAM" id="SSF54980">
    <property type="entry name" value="EF-G C-terminal domain-like"/>
    <property type="match status" value="1"/>
</dbReference>
<evidence type="ECO:0000256" key="1">
    <source>
        <dbReference type="ARBA" id="ARBA00007665"/>
    </source>
</evidence>
<dbReference type="SUPFAM" id="SSF54211">
    <property type="entry name" value="Ribosomal protein S5 domain 2-like"/>
    <property type="match status" value="1"/>
</dbReference>
<dbReference type="Gene3D" id="3.30.230.30">
    <property type="entry name" value="Impact, N-terminal domain"/>
    <property type="match status" value="1"/>
</dbReference>
<dbReference type="InterPro" id="IPR036956">
    <property type="entry name" value="Impact_N_sf"/>
</dbReference>
<dbReference type="InterPro" id="IPR035647">
    <property type="entry name" value="EFG_III/V"/>
</dbReference>
<sequence>MLTPTRAFEHEIEIRKSRFIACIEPVDSRRAAMVALAAIRERWPAATHYCWALLAGADSGAHDDGEPGGTAGRPILNVLQHKQLGNVLAVVVRYFGGVKLGAGGLVRAYSQAVSEALAHAELVECVVRVQQRFSCEHAQESRVRRACEAQGARIDAVDYAERPLLTVSLAQAALPALRERLDDLTQGRITWLEEMTEHQ</sequence>
<dbReference type="GO" id="GO:0006446">
    <property type="term" value="P:regulation of translational initiation"/>
    <property type="evidence" value="ECO:0007669"/>
    <property type="project" value="TreeGrafter"/>
</dbReference>
<dbReference type="EMBL" id="QGTJ01000003">
    <property type="protein sequence ID" value="PWV63481.1"/>
    <property type="molecule type" value="Genomic_DNA"/>
</dbReference>
<dbReference type="InterPro" id="IPR015269">
    <property type="entry name" value="UPF0029_Impact_C"/>
</dbReference>
<evidence type="ECO:0000313" key="4">
    <source>
        <dbReference type="EMBL" id="PWV63481.1"/>
    </source>
</evidence>
<dbReference type="Gene3D" id="3.30.70.240">
    <property type="match status" value="1"/>
</dbReference>
<dbReference type="Pfam" id="PF01205">
    <property type="entry name" value="Impact_N"/>
    <property type="match status" value="1"/>
</dbReference>
<feature type="domain" description="Impact N-terminal" evidence="2">
    <location>
        <begin position="15"/>
        <end position="117"/>
    </location>
</feature>
<name>A0A317MXE5_9GAMM</name>
<dbReference type="PANTHER" id="PTHR16301">
    <property type="entry name" value="IMPACT-RELATED"/>
    <property type="match status" value="1"/>
</dbReference>
<dbReference type="Proteomes" id="UP000246569">
    <property type="component" value="Unassembled WGS sequence"/>
</dbReference>
<feature type="domain" description="UPF0029" evidence="3">
    <location>
        <begin position="134"/>
        <end position="188"/>
    </location>
</feature>
<dbReference type="GO" id="GO:0032561">
    <property type="term" value="F:guanyl ribonucleotide binding"/>
    <property type="evidence" value="ECO:0007669"/>
    <property type="project" value="UniProtKB-ARBA"/>
</dbReference>
<dbReference type="AlphaFoldDB" id="A0A317MXE5"/>